<proteinExistence type="predicted"/>
<dbReference type="PANTHER" id="PTHR43581">
    <property type="entry name" value="ATP/GTP PHOSPHATASE"/>
    <property type="match status" value="1"/>
</dbReference>
<dbReference type="SUPFAM" id="SSF52540">
    <property type="entry name" value="P-loop containing nucleoside triphosphate hydrolases"/>
    <property type="match status" value="1"/>
</dbReference>
<reference evidence="3 4" key="1">
    <citation type="submission" date="2019-05" db="EMBL/GenBank/DDBJ databases">
        <authorList>
            <consortium name="Science for Life Laboratories"/>
        </authorList>
    </citation>
    <scope>NUCLEOTIDE SEQUENCE [LARGE SCALE GENOMIC DNA]</scope>
    <source>
        <strain evidence="3">Soil9</strain>
    </source>
</reference>
<dbReference type="InterPro" id="IPR034139">
    <property type="entry name" value="TOPRIM_OLD"/>
</dbReference>
<evidence type="ECO:0000259" key="2">
    <source>
        <dbReference type="Pfam" id="PF20469"/>
    </source>
</evidence>
<feature type="domain" description="ATPase AAA-type core" evidence="1">
    <location>
        <begin position="3"/>
        <end position="64"/>
    </location>
</feature>
<protein>
    <submittedName>
        <fullName evidence="3">Uncharacterized protein</fullName>
    </submittedName>
</protein>
<dbReference type="KEGG" id="gms:SOIL9_00140"/>
<feature type="domain" description="OLD protein-like TOPRIM" evidence="2">
    <location>
        <begin position="119"/>
        <end position="188"/>
    </location>
</feature>
<dbReference type="InterPro" id="IPR051396">
    <property type="entry name" value="Bact_Antivir_Def_Nuclease"/>
</dbReference>
<dbReference type="PANTHER" id="PTHR43581:SF2">
    <property type="entry name" value="EXCINUCLEASE ATPASE SUBUNIT"/>
    <property type="match status" value="1"/>
</dbReference>
<evidence type="ECO:0000313" key="3">
    <source>
        <dbReference type="EMBL" id="VTR99219.1"/>
    </source>
</evidence>
<dbReference type="GO" id="GO:0005524">
    <property type="term" value="F:ATP binding"/>
    <property type="evidence" value="ECO:0007669"/>
    <property type="project" value="InterPro"/>
</dbReference>
<gene>
    <name evidence="3" type="ORF">SOIL9_00140</name>
</gene>
<dbReference type="InterPro" id="IPR027417">
    <property type="entry name" value="P-loop_NTPase"/>
</dbReference>
<evidence type="ECO:0000259" key="1">
    <source>
        <dbReference type="Pfam" id="PF13304"/>
    </source>
</evidence>
<dbReference type="Pfam" id="PF13304">
    <property type="entry name" value="AAA_21"/>
    <property type="match status" value="1"/>
</dbReference>
<dbReference type="EMBL" id="LR593886">
    <property type="protein sequence ID" value="VTR99219.1"/>
    <property type="molecule type" value="Genomic_DNA"/>
</dbReference>
<dbReference type="RefSeq" id="WP_261361027.1">
    <property type="nucleotide sequence ID" value="NZ_LR593886.1"/>
</dbReference>
<accession>A0A6P2DES8</accession>
<dbReference type="GO" id="GO:0016887">
    <property type="term" value="F:ATP hydrolysis activity"/>
    <property type="evidence" value="ECO:0007669"/>
    <property type="project" value="InterPro"/>
</dbReference>
<evidence type="ECO:0000313" key="4">
    <source>
        <dbReference type="Proteomes" id="UP000464178"/>
    </source>
</evidence>
<dbReference type="AlphaFoldDB" id="A0A6P2DES8"/>
<sequence length="351" mass="39840">MLSSEGDGVRSFAGVIINLFAPEASIVLLDEPEAFLHPPQCRLLGRILAREQERDVQLFVATHSGDILRGLLDENTSRLRILRLQRGNNTTEIRELNAERIREYWNDPLIRYSNILDGIFHEKVILCEGDSDNRFYAAILDTLWSQNGKELRRPDVMFAHCGGKSRLPMVVEALRKLGVPIAVVADFDILNNAEPLKSLCDKLGAQWSEIEKHWRVVKTEIDKKKPSLDMEDLKKEILNILNSISSPTLPSADRRKIENELKRSSPWTEAKCIGRPYIPSGDATNHANQLFSILEKSGLYIVPVGEVEGWVKSIGNHGPLWVNNVLENVDLNKSEYDQARDFVRKIVENKQ</sequence>
<dbReference type="Proteomes" id="UP000464178">
    <property type="component" value="Chromosome"/>
</dbReference>
<name>A0A6P2DES8_9BACT</name>
<dbReference type="InterPro" id="IPR003959">
    <property type="entry name" value="ATPase_AAA_core"/>
</dbReference>
<keyword evidence="4" id="KW-1185">Reference proteome</keyword>
<dbReference type="Pfam" id="PF20469">
    <property type="entry name" value="OLD-like_TOPRIM"/>
    <property type="match status" value="1"/>
</dbReference>
<dbReference type="Gene3D" id="3.40.50.300">
    <property type="entry name" value="P-loop containing nucleotide triphosphate hydrolases"/>
    <property type="match status" value="1"/>
</dbReference>
<organism evidence="3 4">
    <name type="scientific">Gemmata massiliana</name>
    <dbReference type="NCBI Taxonomy" id="1210884"/>
    <lineage>
        <taxon>Bacteria</taxon>
        <taxon>Pseudomonadati</taxon>
        <taxon>Planctomycetota</taxon>
        <taxon>Planctomycetia</taxon>
        <taxon>Gemmatales</taxon>
        <taxon>Gemmataceae</taxon>
        <taxon>Gemmata</taxon>
    </lineage>
</organism>